<evidence type="ECO:0000313" key="8">
    <source>
        <dbReference type="EMBL" id="MBB2894036.1"/>
    </source>
</evidence>
<dbReference type="InterPro" id="IPR000719">
    <property type="entry name" value="Prot_kinase_dom"/>
</dbReference>
<dbReference type="InterPro" id="IPR011009">
    <property type="entry name" value="Kinase-like_dom_sf"/>
</dbReference>
<evidence type="ECO:0000256" key="5">
    <source>
        <dbReference type="SAM" id="MobiDB-lite"/>
    </source>
</evidence>
<protein>
    <submittedName>
        <fullName evidence="8">Serine/threonine-protein kinase</fullName>
        <ecNumber evidence="8">2.7.11.1</ecNumber>
    </submittedName>
</protein>
<keyword evidence="2 4" id="KW-0547">Nucleotide-binding</keyword>
<dbReference type="InterPro" id="IPR017441">
    <property type="entry name" value="Protein_kinase_ATP_BS"/>
</dbReference>
<feature type="transmembrane region" description="Helical" evidence="6">
    <location>
        <begin position="305"/>
        <end position="326"/>
    </location>
</feature>
<feature type="binding site" evidence="4">
    <location>
        <position position="38"/>
    </location>
    <ligand>
        <name>ATP</name>
        <dbReference type="ChEBI" id="CHEBI:30616"/>
    </ligand>
</feature>
<dbReference type="PROSITE" id="PS50011">
    <property type="entry name" value="PROTEIN_KINASE_DOM"/>
    <property type="match status" value="1"/>
</dbReference>
<keyword evidence="8" id="KW-0418">Kinase</keyword>
<dbReference type="EMBL" id="JACHVQ010000004">
    <property type="protein sequence ID" value="MBB2894036.1"/>
    <property type="molecule type" value="Genomic_DNA"/>
</dbReference>
<dbReference type="EC" id="2.7.11.1" evidence="8"/>
<keyword evidence="9" id="KW-1185">Reference proteome</keyword>
<dbReference type="GO" id="GO:0005524">
    <property type="term" value="F:ATP binding"/>
    <property type="evidence" value="ECO:0007669"/>
    <property type="project" value="UniProtKB-UniRule"/>
</dbReference>
<dbReference type="PROSITE" id="PS00108">
    <property type="entry name" value="PROTEIN_KINASE_ST"/>
    <property type="match status" value="1"/>
</dbReference>
<feature type="region of interest" description="Disordered" evidence="5">
    <location>
        <begin position="272"/>
        <end position="295"/>
    </location>
</feature>
<reference evidence="8 9" key="1">
    <citation type="submission" date="2020-08" db="EMBL/GenBank/DDBJ databases">
        <title>Sequencing the genomes of 1000 actinobacteria strains.</title>
        <authorList>
            <person name="Klenk H.-P."/>
        </authorList>
    </citation>
    <scope>NUCLEOTIDE SEQUENCE [LARGE SCALE GENOMIC DNA]</scope>
    <source>
        <strain evidence="8 9">DSM 105369</strain>
    </source>
</reference>
<sequence length="327" mass="35142">MSHPFAGRYDLHEQIGSGGMGAVWRAWDRKHEQWVAVKVLTQSEAGTLLRFVREQSLRVQHPHVVAPQGWAADDEHIALSMDLVRGGSLETLLGDHGPLPESYVAVLVDQVLQGLSAIHEAGVVHRDIKPANILLEPTGSARPLARVSDFGVATRVGEPRLTQRGHNVGTRGYVAPEAADADPAPTADLYAVGVLGRRLLTAADPDQLPAQHPSQLWHLLQRLSAPDPQQRPASAADARALLAPYLPGGEPWVGDAEPPYVFEQLTAPAPRATPTQVVLPRATTGPVPTGAPQERPRFSRDRLRVLMAASLVLAAILLVIVLVLVLG</sequence>
<evidence type="ECO:0000256" key="6">
    <source>
        <dbReference type="SAM" id="Phobius"/>
    </source>
</evidence>
<proteinExistence type="inferred from homology"/>
<feature type="domain" description="Protein kinase" evidence="7">
    <location>
        <begin position="9"/>
        <end position="284"/>
    </location>
</feature>
<keyword evidence="6" id="KW-0812">Transmembrane</keyword>
<dbReference type="InterPro" id="IPR008271">
    <property type="entry name" value="Ser/Thr_kinase_AS"/>
</dbReference>
<dbReference type="Pfam" id="PF00069">
    <property type="entry name" value="Pkinase"/>
    <property type="match status" value="1"/>
</dbReference>
<dbReference type="InterPro" id="IPR051931">
    <property type="entry name" value="PAK3-like"/>
</dbReference>
<name>A0A839NEH7_9MICO</name>
<keyword evidence="6" id="KW-0472">Membrane</keyword>
<keyword evidence="8" id="KW-0808">Transferase</keyword>
<dbReference type="PANTHER" id="PTHR45832:SF22">
    <property type="entry name" value="SERINE_THREONINE-PROTEIN KINASE SAMKA-RELATED"/>
    <property type="match status" value="1"/>
</dbReference>
<dbReference type="Proteomes" id="UP000559182">
    <property type="component" value="Unassembled WGS sequence"/>
</dbReference>
<comment type="caution">
    <text evidence="8">The sequence shown here is derived from an EMBL/GenBank/DDBJ whole genome shotgun (WGS) entry which is preliminary data.</text>
</comment>
<keyword evidence="6" id="KW-1133">Transmembrane helix</keyword>
<dbReference type="SUPFAM" id="SSF56112">
    <property type="entry name" value="Protein kinase-like (PK-like)"/>
    <property type="match status" value="1"/>
</dbReference>
<dbReference type="PROSITE" id="PS00107">
    <property type="entry name" value="PROTEIN_KINASE_ATP"/>
    <property type="match status" value="1"/>
</dbReference>
<comment type="similarity">
    <text evidence="1">Belongs to the protein kinase superfamily. STE Ser/Thr protein kinase family. STE20 subfamily.</text>
</comment>
<gene>
    <name evidence="8" type="ORF">FHU39_004072</name>
</gene>
<evidence type="ECO:0000256" key="4">
    <source>
        <dbReference type="PROSITE-ProRule" id="PRU10141"/>
    </source>
</evidence>
<evidence type="ECO:0000256" key="3">
    <source>
        <dbReference type="ARBA" id="ARBA00022840"/>
    </source>
</evidence>
<evidence type="ECO:0000256" key="2">
    <source>
        <dbReference type="ARBA" id="ARBA00022741"/>
    </source>
</evidence>
<dbReference type="Gene3D" id="1.10.510.10">
    <property type="entry name" value="Transferase(Phosphotransferase) domain 1"/>
    <property type="match status" value="1"/>
</dbReference>
<accession>A0A839NEH7</accession>
<dbReference type="SMART" id="SM00220">
    <property type="entry name" value="S_TKc"/>
    <property type="match status" value="1"/>
</dbReference>
<organism evidence="8 9">
    <name type="scientific">Flexivirga oryzae</name>
    <dbReference type="NCBI Taxonomy" id="1794944"/>
    <lineage>
        <taxon>Bacteria</taxon>
        <taxon>Bacillati</taxon>
        <taxon>Actinomycetota</taxon>
        <taxon>Actinomycetes</taxon>
        <taxon>Micrococcales</taxon>
        <taxon>Dermacoccaceae</taxon>
        <taxon>Flexivirga</taxon>
    </lineage>
</organism>
<dbReference type="RefSeq" id="WP_183322491.1">
    <property type="nucleotide sequence ID" value="NZ_JACHVQ010000004.1"/>
</dbReference>
<dbReference type="GO" id="GO:0004674">
    <property type="term" value="F:protein serine/threonine kinase activity"/>
    <property type="evidence" value="ECO:0007669"/>
    <property type="project" value="UniProtKB-EC"/>
</dbReference>
<dbReference type="PANTHER" id="PTHR45832">
    <property type="entry name" value="SERINE/THREONINE-PROTEIN KINASE SAMKA-RELATED-RELATED"/>
    <property type="match status" value="1"/>
</dbReference>
<keyword evidence="3 4" id="KW-0067">ATP-binding</keyword>
<evidence type="ECO:0000259" key="7">
    <source>
        <dbReference type="PROSITE" id="PS50011"/>
    </source>
</evidence>
<dbReference type="CDD" id="cd14014">
    <property type="entry name" value="STKc_PknB_like"/>
    <property type="match status" value="1"/>
</dbReference>
<dbReference type="AlphaFoldDB" id="A0A839NEH7"/>
<evidence type="ECO:0000256" key="1">
    <source>
        <dbReference type="ARBA" id="ARBA00008874"/>
    </source>
</evidence>
<evidence type="ECO:0000313" key="9">
    <source>
        <dbReference type="Proteomes" id="UP000559182"/>
    </source>
</evidence>